<evidence type="ECO:0000313" key="6">
    <source>
        <dbReference type="Proteomes" id="UP000238350"/>
    </source>
</evidence>
<dbReference type="InterPro" id="IPR051938">
    <property type="entry name" value="Apopto_cytoskel_mod"/>
</dbReference>
<dbReference type="PRINTS" id="PR00625">
    <property type="entry name" value="JDOMAIN"/>
</dbReference>
<dbReference type="RefSeq" id="XP_024666239.1">
    <property type="nucleotide sequence ID" value="XM_024810471.1"/>
</dbReference>
<name>A0A2T0FMT0_9ASCO</name>
<dbReference type="Pfam" id="PF00226">
    <property type="entry name" value="DnaJ"/>
    <property type="match status" value="1"/>
</dbReference>
<organism evidence="5 6">
    <name type="scientific">Wickerhamiella sorbophila</name>
    <dbReference type="NCBI Taxonomy" id="45607"/>
    <lineage>
        <taxon>Eukaryota</taxon>
        <taxon>Fungi</taxon>
        <taxon>Dikarya</taxon>
        <taxon>Ascomycota</taxon>
        <taxon>Saccharomycotina</taxon>
        <taxon>Dipodascomycetes</taxon>
        <taxon>Dipodascales</taxon>
        <taxon>Trichomonascaceae</taxon>
        <taxon>Wickerhamiella</taxon>
    </lineage>
</organism>
<dbReference type="STRING" id="45607.A0A2T0FMT0"/>
<reference evidence="5 6" key="1">
    <citation type="submission" date="2017-04" db="EMBL/GenBank/DDBJ databases">
        <title>Genome sequencing of [Candida] sorbophila.</title>
        <authorList>
            <person name="Ahn J.O."/>
        </authorList>
    </citation>
    <scope>NUCLEOTIDE SEQUENCE [LARGE SCALE GENOMIC DNA]</scope>
    <source>
        <strain evidence="5 6">DS02</strain>
    </source>
</reference>
<dbReference type="OrthoDB" id="10250354at2759"/>
<dbReference type="Gene3D" id="1.10.287.110">
    <property type="entry name" value="DnaJ domain"/>
    <property type="match status" value="1"/>
</dbReference>
<comment type="caution">
    <text evidence="5">The sequence shown here is derived from an EMBL/GenBank/DDBJ whole genome shotgun (WGS) entry which is preliminary data.</text>
</comment>
<accession>A0A2T0FMT0</accession>
<evidence type="ECO:0000259" key="4">
    <source>
        <dbReference type="PROSITE" id="PS50076"/>
    </source>
</evidence>
<feature type="domain" description="J" evidence="4">
    <location>
        <begin position="18"/>
        <end position="81"/>
    </location>
</feature>
<keyword evidence="1" id="KW-0143">Chaperone</keyword>
<dbReference type="PANTHER" id="PTHR44145">
    <property type="entry name" value="DNAJ HOMOLOG SUBFAMILY A MEMBER 3, MITOCHONDRIAL"/>
    <property type="match status" value="1"/>
</dbReference>
<keyword evidence="3" id="KW-0472">Membrane</keyword>
<dbReference type="Proteomes" id="UP000238350">
    <property type="component" value="Unassembled WGS sequence"/>
</dbReference>
<dbReference type="SMART" id="SM00271">
    <property type="entry name" value="DnaJ"/>
    <property type="match status" value="1"/>
</dbReference>
<evidence type="ECO:0000256" key="2">
    <source>
        <dbReference type="SAM" id="MobiDB-lite"/>
    </source>
</evidence>
<dbReference type="SUPFAM" id="SSF46565">
    <property type="entry name" value="Chaperone J-domain"/>
    <property type="match status" value="1"/>
</dbReference>
<feature type="transmembrane region" description="Helical" evidence="3">
    <location>
        <begin position="189"/>
        <end position="208"/>
    </location>
</feature>
<dbReference type="InterPro" id="IPR018253">
    <property type="entry name" value="DnaJ_domain_CS"/>
</dbReference>
<evidence type="ECO:0000256" key="3">
    <source>
        <dbReference type="SAM" id="Phobius"/>
    </source>
</evidence>
<dbReference type="InterPro" id="IPR036869">
    <property type="entry name" value="J_dom_sf"/>
</dbReference>
<feature type="compositionally biased region" description="Basic and acidic residues" evidence="2">
    <location>
        <begin position="159"/>
        <end position="175"/>
    </location>
</feature>
<evidence type="ECO:0000256" key="1">
    <source>
        <dbReference type="ARBA" id="ARBA00023186"/>
    </source>
</evidence>
<dbReference type="GeneID" id="36517662"/>
<feature type="region of interest" description="Disordered" evidence="2">
    <location>
        <begin position="116"/>
        <end position="137"/>
    </location>
</feature>
<evidence type="ECO:0000313" key="5">
    <source>
        <dbReference type="EMBL" id="PRT56294.1"/>
    </source>
</evidence>
<dbReference type="AlphaFoldDB" id="A0A2T0FMT0"/>
<dbReference type="EMBL" id="NDIQ01000022">
    <property type="protein sequence ID" value="PRT56294.1"/>
    <property type="molecule type" value="Genomic_DNA"/>
</dbReference>
<keyword evidence="3" id="KW-0812">Transmembrane</keyword>
<dbReference type="CDD" id="cd06257">
    <property type="entry name" value="DnaJ"/>
    <property type="match status" value="1"/>
</dbReference>
<dbReference type="PROSITE" id="PS50076">
    <property type="entry name" value="DNAJ_2"/>
    <property type="match status" value="1"/>
</dbReference>
<proteinExistence type="predicted"/>
<sequence>MRPTWTRAFQASSICRENYYQILGVSVNATGKEIKKKFYELSRRYHPDRNKGGDLEKYQQITAAYQVLSNDDARKRFDLTLGEAVRQPEGYSRAGSASWKGTTRARSGYQFHAHTPKYAAHKDRSNPNLDPLRPKHRDHSVNDTPHFDAAKHFAAQQRNEARVREARRQQEEAAKRAGHSGHQSGSGSAFMGIAGTAAAGAALIYLLFR</sequence>
<keyword evidence="6" id="KW-1185">Reference proteome</keyword>
<dbReference type="PANTHER" id="PTHR44145:SF3">
    <property type="entry name" value="DNAJ HOMOLOG SUBFAMILY A MEMBER 3, MITOCHONDRIAL"/>
    <property type="match status" value="1"/>
</dbReference>
<gene>
    <name evidence="5" type="ORF">B9G98_03914</name>
</gene>
<feature type="region of interest" description="Disordered" evidence="2">
    <location>
        <begin position="156"/>
        <end position="186"/>
    </location>
</feature>
<protein>
    <submittedName>
        <fullName evidence="5">DnaJ subfamily A member 3, mitochondrial</fullName>
    </submittedName>
</protein>
<dbReference type="InterPro" id="IPR001623">
    <property type="entry name" value="DnaJ_domain"/>
</dbReference>
<keyword evidence="3" id="KW-1133">Transmembrane helix</keyword>
<dbReference type="PROSITE" id="PS00636">
    <property type="entry name" value="DNAJ_1"/>
    <property type="match status" value="1"/>
</dbReference>